<comment type="caution">
    <text evidence="1">The sequence shown here is derived from an EMBL/GenBank/DDBJ whole genome shotgun (WGS) entry which is preliminary data.</text>
</comment>
<evidence type="ECO:0000313" key="2">
    <source>
        <dbReference type="Proteomes" id="UP000322139"/>
    </source>
</evidence>
<gene>
    <name evidence="1" type="ORF">FZD51_19290</name>
</gene>
<reference evidence="1 2" key="1">
    <citation type="submission" date="2019-08" db="EMBL/GenBank/DDBJ databases">
        <title>Bacillus genomes from the desert of Cuatro Cienegas, Coahuila.</title>
        <authorList>
            <person name="Olmedo-Alvarez G."/>
        </authorList>
    </citation>
    <scope>NUCLEOTIDE SEQUENCE [LARGE SCALE GENOMIC DNA]</scope>
    <source>
        <strain evidence="1 2">CH446_14T</strain>
    </source>
</reference>
<dbReference type="AlphaFoldDB" id="A0A5D4R2Y5"/>
<organism evidence="1 2">
    <name type="scientific">Bacillus infantis</name>
    <dbReference type="NCBI Taxonomy" id="324767"/>
    <lineage>
        <taxon>Bacteria</taxon>
        <taxon>Bacillati</taxon>
        <taxon>Bacillota</taxon>
        <taxon>Bacilli</taxon>
        <taxon>Bacillales</taxon>
        <taxon>Bacillaceae</taxon>
        <taxon>Bacillus</taxon>
    </lineage>
</organism>
<dbReference type="Proteomes" id="UP000322139">
    <property type="component" value="Unassembled WGS sequence"/>
</dbReference>
<evidence type="ECO:0000313" key="1">
    <source>
        <dbReference type="EMBL" id="TYS45713.1"/>
    </source>
</evidence>
<name>A0A5D4R2Y5_9BACI</name>
<proteinExistence type="predicted"/>
<dbReference type="RefSeq" id="WP_148976253.1">
    <property type="nucleotide sequence ID" value="NZ_JBNIKU010000010.1"/>
</dbReference>
<dbReference type="EMBL" id="VTER01000010">
    <property type="protein sequence ID" value="TYS45713.1"/>
    <property type="molecule type" value="Genomic_DNA"/>
</dbReference>
<accession>A0A5D4R2Y5</accession>
<protein>
    <submittedName>
        <fullName evidence="1">Uncharacterized protein</fullName>
    </submittedName>
</protein>
<sequence>MYYYRVTKYDPQKRDAYGNYLDQKEWTSFAEVGTKVDEEEYLRTETNYIQAITAFMDEAGVDRLYVNALEMWTGAAAVQEKLLFLSEIWIGKAVRKEEITELARLTLREAVWCKLSFRKEFFVHFGYDYYMFIGTNKDCPQARGKVREAGLFVEEFRSPYLA</sequence>